<dbReference type="AlphaFoldDB" id="A0A166J5C2"/>
<dbReference type="InterPro" id="IPR004344">
    <property type="entry name" value="TTL/TTLL_fam"/>
</dbReference>
<dbReference type="Pfam" id="PF03133">
    <property type="entry name" value="TTL"/>
    <property type="match status" value="1"/>
</dbReference>
<dbReference type="PANTHER" id="PTHR47551:SF1">
    <property type="entry name" value="TUBULIN--TYROSINE LIGASE PBY1-RELATED"/>
    <property type="match status" value="1"/>
</dbReference>
<dbReference type="Gene3D" id="3.30.470.20">
    <property type="entry name" value="ATP-grasp fold, B domain"/>
    <property type="match status" value="1"/>
</dbReference>
<organism evidence="1 2">
    <name type="scientific">Sistotremastrum suecicum HHB10207 ss-3</name>
    <dbReference type="NCBI Taxonomy" id="1314776"/>
    <lineage>
        <taxon>Eukaryota</taxon>
        <taxon>Fungi</taxon>
        <taxon>Dikarya</taxon>
        <taxon>Basidiomycota</taxon>
        <taxon>Agaricomycotina</taxon>
        <taxon>Agaricomycetes</taxon>
        <taxon>Sistotremastrales</taxon>
        <taxon>Sistotremastraceae</taxon>
        <taxon>Sistotremastrum</taxon>
    </lineage>
</organism>
<sequence>MAVPEESLALITFPTAPLTEWLIRRALGLVLPNITITSLPADFASSPNGVLQWAAYDSINHELTLYNKRVLASALIIRKALIRKHFLAGITEAYVKKRPQSILRAAVPRTWHVEIAFADELDELWTDDLYDLSEILDAGETDHVSRKWWILKPSMADAGMDIHLFDTKAKLRGIIEGFDPTDSGSYEDDDDDDAGHLLSQLRHFVIQEYISDPVLIDPRQPKAPLPDHHENFHGHKFHIRAYCVVRGALDVFLYEKPLALFAPAPYASLPTADSGVQDIPLSYEGHLTNTSLQKEEDSTYVKLLEELQGNIDDYGHTVLASDVSDLLDQMATILTETFQAAVDTPVHFQPLPNAFELFGVDFLVSHVASDNGGSSERYKASLLEFNAEPAIEKTGLRLRWILEELFVGIAQVSVRPFLEGDSPEPWEIGVVKHGLRKCSSLQVRSS</sequence>
<proteinExistence type="predicted"/>
<dbReference type="PANTHER" id="PTHR47551">
    <property type="entry name" value="TUBULIN--TYROSINE LIGASE PBY1-RELATED"/>
    <property type="match status" value="1"/>
</dbReference>
<protein>
    <submittedName>
        <fullName evidence="1">TTL-domain-containing protein</fullName>
    </submittedName>
</protein>
<dbReference type="OrthoDB" id="202825at2759"/>
<dbReference type="EMBL" id="KV428004">
    <property type="protein sequence ID" value="KZT44385.1"/>
    <property type="molecule type" value="Genomic_DNA"/>
</dbReference>
<dbReference type="STRING" id="1314776.A0A166J5C2"/>
<reference evidence="1 2" key="1">
    <citation type="journal article" date="2016" name="Mol. Biol. Evol.">
        <title>Comparative Genomics of Early-Diverging Mushroom-Forming Fungi Provides Insights into the Origins of Lignocellulose Decay Capabilities.</title>
        <authorList>
            <person name="Nagy L.G."/>
            <person name="Riley R."/>
            <person name="Tritt A."/>
            <person name="Adam C."/>
            <person name="Daum C."/>
            <person name="Floudas D."/>
            <person name="Sun H."/>
            <person name="Yadav J.S."/>
            <person name="Pangilinan J."/>
            <person name="Larsson K.H."/>
            <person name="Matsuura K."/>
            <person name="Barry K."/>
            <person name="Labutti K."/>
            <person name="Kuo R."/>
            <person name="Ohm R.A."/>
            <person name="Bhattacharya S.S."/>
            <person name="Shirouzu T."/>
            <person name="Yoshinaga Y."/>
            <person name="Martin F.M."/>
            <person name="Grigoriev I.V."/>
            <person name="Hibbett D.S."/>
        </authorList>
    </citation>
    <scope>NUCLEOTIDE SEQUENCE [LARGE SCALE GENOMIC DNA]</scope>
    <source>
        <strain evidence="1 2">HHB10207 ss-3</strain>
    </source>
</reference>
<gene>
    <name evidence="1" type="ORF">SISSUDRAFT_1068325</name>
</gene>
<accession>A0A166J5C2</accession>
<evidence type="ECO:0000313" key="1">
    <source>
        <dbReference type="EMBL" id="KZT44385.1"/>
    </source>
</evidence>
<dbReference type="PROSITE" id="PS51221">
    <property type="entry name" value="TTL"/>
    <property type="match status" value="1"/>
</dbReference>
<evidence type="ECO:0000313" key="2">
    <source>
        <dbReference type="Proteomes" id="UP000076798"/>
    </source>
</evidence>
<keyword evidence="2" id="KW-1185">Reference proteome</keyword>
<name>A0A166J5C2_9AGAM</name>
<dbReference type="InterPro" id="IPR027746">
    <property type="entry name" value="TTL"/>
</dbReference>
<dbReference type="GO" id="GO:0000932">
    <property type="term" value="C:P-body"/>
    <property type="evidence" value="ECO:0007669"/>
    <property type="project" value="TreeGrafter"/>
</dbReference>
<dbReference type="Proteomes" id="UP000076798">
    <property type="component" value="Unassembled WGS sequence"/>
</dbReference>